<dbReference type="CDD" id="cd05327">
    <property type="entry name" value="retinol-DH_like_SDR_c_like"/>
    <property type="match status" value="1"/>
</dbReference>
<protein>
    <submittedName>
        <fullName evidence="3">SDR family oxidoreductase</fullName>
    </submittedName>
</protein>
<dbReference type="Pfam" id="PF00106">
    <property type="entry name" value="adh_short"/>
    <property type="match status" value="1"/>
</dbReference>
<dbReference type="SUPFAM" id="SSF51735">
    <property type="entry name" value="NAD(P)-binding Rossmann-fold domains"/>
    <property type="match status" value="1"/>
</dbReference>
<keyword evidence="4" id="KW-1185">Reference proteome</keyword>
<dbReference type="AlphaFoldDB" id="A0A9X1Y231"/>
<proteinExistence type="inferred from homology"/>
<dbReference type="Gene3D" id="3.40.50.720">
    <property type="entry name" value="NAD(P)-binding Rossmann-like Domain"/>
    <property type="match status" value="1"/>
</dbReference>
<organism evidence="3 4">
    <name type="scientific">Paenibacillus mellifer</name>
    <dbReference type="NCBI Taxonomy" id="2937794"/>
    <lineage>
        <taxon>Bacteria</taxon>
        <taxon>Bacillati</taxon>
        <taxon>Bacillota</taxon>
        <taxon>Bacilli</taxon>
        <taxon>Bacillales</taxon>
        <taxon>Paenibacillaceae</taxon>
        <taxon>Paenibacillus</taxon>
    </lineage>
</organism>
<name>A0A9X1Y231_9BACL</name>
<dbReference type="InterPro" id="IPR036291">
    <property type="entry name" value="NAD(P)-bd_dom_sf"/>
</dbReference>
<dbReference type="PRINTS" id="PR00081">
    <property type="entry name" value="GDHRDH"/>
</dbReference>
<gene>
    <name evidence="3" type="ORF">M0651_19405</name>
</gene>
<sequence length="283" mass="31426">MKSKKTVIITGANSGMGYATTVELAKKGYHVVMACRDERRGLRALEEARKESDSPAIELMKLDLGSLAQIRLFAEEFRATYDVLDVLINNAGVMTFKRETTSDGFERMMGINHLGTFLLTNLLLDPLKLANQGRIVNVASVSHKKANLDLSDPYREKSFSFMEAYGQSKLANLLFTLELSDRMKDTQVTVNSLHPGTVSTNIGVDRNGGFWAKTAQTLMKPFVLSPLQGAETTIYLADSPEVSEISGKYFQNKRITSTSPQAQNKQLANQCWAWSEREVGETV</sequence>
<evidence type="ECO:0000313" key="4">
    <source>
        <dbReference type="Proteomes" id="UP001139534"/>
    </source>
</evidence>
<dbReference type="Proteomes" id="UP001139534">
    <property type="component" value="Unassembled WGS sequence"/>
</dbReference>
<dbReference type="RefSeq" id="WP_248553383.1">
    <property type="nucleotide sequence ID" value="NZ_JALPRK010000023.1"/>
</dbReference>
<comment type="similarity">
    <text evidence="2">Belongs to the short-chain dehydrogenases/reductases (SDR) family.</text>
</comment>
<dbReference type="PANTHER" id="PTHR43157">
    <property type="entry name" value="PHOSPHATIDYLINOSITOL-GLYCAN BIOSYNTHESIS CLASS F PROTEIN-RELATED"/>
    <property type="match status" value="1"/>
</dbReference>
<dbReference type="GO" id="GO:0016491">
    <property type="term" value="F:oxidoreductase activity"/>
    <property type="evidence" value="ECO:0007669"/>
    <property type="project" value="UniProtKB-KW"/>
</dbReference>
<dbReference type="PRINTS" id="PR00080">
    <property type="entry name" value="SDRFAMILY"/>
</dbReference>
<evidence type="ECO:0000256" key="2">
    <source>
        <dbReference type="RuleBase" id="RU000363"/>
    </source>
</evidence>
<dbReference type="EMBL" id="JALPRK010000023">
    <property type="protein sequence ID" value="MCK8489344.1"/>
    <property type="molecule type" value="Genomic_DNA"/>
</dbReference>
<evidence type="ECO:0000313" key="3">
    <source>
        <dbReference type="EMBL" id="MCK8489344.1"/>
    </source>
</evidence>
<dbReference type="PANTHER" id="PTHR43157:SF31">
    <property type="entry name" value="PHOSPHATIDYLINOSITOL-GLYCAN BIOSYNTHESIS CLASS F PROTEIN"/>
    <property type="match status" value="1"/>
</dbReference>
<evidence type="ECO:0000256" key="1">
    <source>
        <dbReference type="ARBA" id="ARBA00023002"/>
    </source>
</evidence>
<accession>A0A9X1Y231</accession>
<reference evidence="3" key="1">
    <citation type="submission" date="2022-04" db="EMBL/GenBank/DDBJ databases">
        <authorList>
            <person name="Seo M.-J."/>
        </authorList>
    </citation>
    <scope>NUCLEOTIDE SEQUENCE</scope>
    <source>
        <strain evidence="3">MBLB2552</strain>
    </source>
</reference>
<dbReference type="InterPro" id="IPR002347">
    <property type="entry name" value="SDR_fam"/>
</dbReference>
<comment type="caution">
    <text evidence="3">The sequence shown here is derived from an EMBL/GenBank/DDBJ whole genome shotgun (WGS) entry which is preliminary data.</text>
</comment>
<keyword evidence="1" id="KW-0560">Oxidoreductase</keyword>